<feature type="region of interest" description="Disordered" evidence="2">
    <location>
        <begin position="156"/>
        <end position="187"/>
    </location>
</feature>
<keyword evidence="4" id="KW-1185">Reference proteome</keyword>
<reference evidence="3" key="1">
    <citation type="submission" date="2023-07" db="EMBL/GenBank/DDBJ databases">
        <title>A chromosome-level genome assembly of Lolium multiflorum.</title>
        <authorList>
            <person name="Chen Y."/>
            <person name="Copetti D."/>
            <person name="Kolliker R."/>
            <person name="Studer B."/>
        </authorList>
    </citation>
    <scope>NUCLEOTIDE SEQUENCE</scope>
    <source>
        <strain evidence="3">02402/16</strain>
        <tissue evidence="3">Leaf</tissue>
    </source>
</reference>
<evidence type="ECO:0000256" key="2">
    <source>
        <dbReference type="SAM" id="MobiDB-lite"/>
    </source>
</evidence>
<sequence>MVEHNLSWDQVVQMCRQAHPEDEQLVADAFQADQLGLEAAEADAAERAQARERLAAARAEIADARVEIAEARAAMAAPPAAPPADAVIHDIAVDANDDDVVPARFRCDGDQLVLVVSFETVAGDVLAVRLGQRRRKPTTMQSPWLGGTCAPTWIRSRGGALLPRGSSRRTGSWRAPSPPGTKQWRRR</sequence>
<keyword evidence="1" id="KW-0175">Coiled coil</keyword>
<comment type="caution">
    <text evidence="3">The sequence shown here is derived from an EMBL/GenBank/DDBJ whole genome shotgun (WGS) entry which is preliminary data.</text>
</comment>
<accession>A0AAD8RAT5</accession>
<dbReference type="Proteomes" id="UP001231189">
    <property type="component" value="Unassembled WGS sequence"/>
</dbReference>
<feature type="coiled-coil region" evidence="1">
    <location>
        <begin position="40"/>
        <end position="74"/>
    </location>
</feature>
<dbReference type="EMBL" id="JAUUTY010000006">
    <property type="protein sequence ID" value="KAK1617602.1"/>
    <property type="molecule type" value="Genomic_DNA"/>
</dbReference>
<evidence type="ECO:0000313" key="4">
    <source>
        <dbReference type="Proteomes" id="UP001231189"/>
    </source>
</evidence>
<proteinExistence type="predicted"/>
<protein>
    <submittedName>
        <fullName evidence="3">Uncharacterized protein</fullName>
    </submittedName>
</protein>
<dbReference type="AlphaFoldDB" id="A0AAD8RAT5"/>
<name>A0AAD8RAT5_LOLMU</name>
<organism evidence="3 4">
    <name type="scientific">Lolium multiflorum</name>
    <name type="common">Italian ryegrass</name>
    <name type="synonym">Lolium perenne subsp. multiflorum</name>
    <dbReference type="NCBI Taxonomy" id="4521"/>
    <lineage>
        <taxon>Eukaryota</taxon>
        <taxon>Viridiplantae</taxon>
        <taxon>Streptophyta</taxon>
        <taxon>Embryophyta</taxon>
        <taxon>Tracheophyta</taxon>
        <taxon>Spermatophyta</taxon>
        <taxon>Magnoliopsida</taxon>
        <taxon>Liliopsida</taxon>
        <taxon>Poales</taxon>
        <taxon>Poaceae</taxon>
        <taxon>BOP clade</taxon>
        <taxon>Pooideae</taxon>
        <taxon>Poodae</taxon>
        <taxon>Poeae</taxon>
        <taxon>Poeae Chloroplast Group 2 (Poeae type)</taxon>
        <taxon>Loliodinae</taxon>
        <taxon>Loliinae</taxon>
        <taxon>Lolium</taxon>
    </lineage>
</organism>
<evidence type="ECO:0000256" key="1">
    <source>
        <dbReference type="SAM" id="Coils"/>
    </source>
</evidence>
<gene>
    <name evidence="3" type="ORF">QYE76_023119</name>
</gene>
<evidence type="ECO:0000313" key="3">
    <source>
        <dbReference type="EMBL" id="KAK1617602.1"/>
    </source>
</evidence>